<dbReference type="Proteomes" id="UP000326950">
    <property type="component" value="Unassembled WGS sequence"/>
</dbReference>
<feature type="non-terminal residue" evidence="1">
    <location>
        <position position="51"/>
    </location>
</feature>
<dbReference type="EMBL" id="ML738642">
    <property type="protein sequence ID" value="KAE8161423.1"/>
    <property type="molecule type" value="Genomic_DNA"/>
</dbReference>
<sequence>MRVAGLLRFRARRVCFKFKTIFSCCRAPLIYFCPVPALEFQMGWMFLKGAL</sequence>
<proteinExistence type="predicted"/>
<name>A0A5N6USL7_ASPTM</name>
<dbReference type="AlphaFoldDB" id="A0A5N6USL7"/>
<reference evidence="1 2" key="1">
    <citation type="submission" date="2019-04" db="EMBL/GenBank/DDBJ databases">
        <title>Friends and foes A comparative genomics study of 23 Aspergillus species from section Flavi.</title>
        <authorList>
            <consortium name="DOE Joint Genome Institute"/>
            <person name="Kjaerbolling I."/>
            <person name="Vesth T."/>
            <person name="Frisvad J.C."/>
            <person name="Nybo J.L."/>
            <person name="Theobald S."/>
            <person name="Kildgaard S."/>
            <person name="Isbrandt T."/>
            <person name="Kuo A."/>
            <person name="Sato A."/>
            <person name="Lyhne E.K."/>
            <person name="Kogle M.E."/>
            <person name="Wiebenga A."/>
            <person name="Kun R.S."/>
            <person name="Lubbers R.J."/>
            <person name="Makela M.R."/>
            <person name="Barry K."/>
            <person name="Chovatia M."/>
            <person name="Clum A."/>
            <person name="Daum C."/>
            <person name="Haridas S."/>
            <person name="He G."/>
            <person name="LaButti K."/>
            <person name="Lipzen A."/>
            <person name="Mondo S."/>
            <person name="Riley R."/>
            <person name="Salamov A."/>
            <person name="Simmons B.A."/>
            <person name="Magnuson J.K."/>
            <person name="Henrissat B."/>
            <person name="Mortensen U.H."/>
            <person name="Larsen T.O."/>
            <person name="Devries R.P."/>
            <person name="Grigoriev I.V."/>
            <person name="Machida M."/>
            <person name="Baker S.E."/>
            <person name="Andersen M.R."/>
        </authorList>
    </citation>
    <scope>NUCLEOTIDE SEQUENCE [LARGE SCALE GENOMIC DNA]</scope>
    <source>
        <strain evidence="1 2">CBS 117626</strain>
    </source>
</reference>
<protein>
    <submittedName>
        <fullName evidence="1">Uncharacterized protein</fullName>
    </submittedName>
</protein>
<evidence type="ECO:0000313" key="2">
    <source>
        <dbReference type="Proteomes" id="UP000326950"/>
    </source>
</evidence>
<organism evidence="1 2">
    <name type="scientific">Aspergillus tamarii</name>
    <dbReference type="NCBI Taxonomy" id="41984"/>
    <lineage>
        <taxon>Eukaryota</taxon>
        <taxon>Fungi</taxon>
        <taxon>Dikarya</taxon>
        <taxon>Ascomycota</taxon>
        <taxon>Pezizomycotina</taxon>
        <taxon>Eurotiomycetes</taxon>
        <taxon>Eurotiomycetidae</taxon>
        <taxon>Eurotiales</taxon>
        <taxon>Aspergillaceae</taxon>
        <taxon>Aspergillus</taxon>
        <taxon>Aspergillus subgen. Circumdati</taxon>
    </lineage>
</organism>
<accession>A0A5N6USL7</accession>
<keyword evidence="2" id="KW-1185">Reference proteome</keyword>
<gene>
    <name evidence="1" type="ORF">BDV40DRAFT_267855</name>
</gene>
<evidence type="ECO:0000313" key="1">
    <source>
        <dbReference type="EMBL" id="KAE8161423.1"/>
    </source>
</evidence>